<dbReference type="PANTHER" id="PTHR23517:SF15">
    <property type="entry name" value="PROTON-DEPENDENT OLIGOPEPTIDE FAMILY TRANSPORT PROTEIN"/>
    <property type="match status" value="1"/>
</dbReference>
<dbReference type="InterPro" id="IPR000109">
    <property type="entry name" value="POT_fam"/>
</dbReference>
<evidence type="ECO:0000256" key="3">
    <source>
        <dbReference type="ARBA" id="ARBA00022475"/>
    </source>
</evidence>
<dbReference type="AlphaFoldDB" id="A0A840RFI2"/>
<evidence type="ECO:0000256" key="2">
    <source>
        <dbReference type="ARBA" id="ARBA00022448"/>
    </source>
</evidence>
<feature type="transmembrane region" description="Helical" evidence="9">
    <location>
        <begin position="106"/>
        <end position="126"/>
    </location>
</feature>
<dbReference type="Pfam" id="PF00854">
    <property type="entry name" value="PTR2"/>
    <property type="match status" value="2"/>
</dbReference>
<evidence type="ECO:0000256" key="6">
    <source>
        <dbReference type="ARBA" id="ARBA00022989"/>
    </source>
</evidence>
<keyword evidence="2 8" id="KW-0813">Transport</keyword>
<reference evidence="10 11" key="1">
    <citation type="submission" date="2020-08" db="EMBL/GenBank/DDBJ databases">
        <title>Genomic Encyclopedia of Type Strains, Phase IV (KMG-IV): sequencing the most valuable type-strain genomes for metagenomic binning, comparative biology and taxonomic classification.</title>
        <authorList>
            <person name="Goeker M."/>
        </authorList>
    </citation>
    <scope>NUCLEOTIDE SEQUENCE [LARGE SCALE GENOMIC DNA]</scope>
    <source>
        <strain evidence="10 11">DSM 18233</strain>
    </source>
</reference>
<keyword evidence="6 9" id="KW-1133">Transmembrane helix</keyword>
<comment type="similarity">
    <text evidence="8">Belongs to the major facilitator superfamily. Proton-dependent oligopeptide transporter (POT/PTR) (TC 2.A.17) family.</text>
</comment>
<evidence type="ECO:0000256" key="5">
    <source>
        <dbReference type="ARBA" id="ARBA00022856"/>
    </source>
</evidence>
<feature type="transmembrane region" description="Helical" evidence="9">
    <location>
        <begin position="410"/>
        <end position="433"/>
    </location>
</feature>
<dbReference type="PANTHER" id="PTHR23517">
    <property type="entry name" value="RESISTANCE PROTEIN MDTM, PUTATIVE-RELATED-RELATED"/>
    <property type="match status" value="1"/>
</dbReference>
<keyword evidence="11" id="KW-1185">Reference proteome</keyword>
<dbReference type="GO" id="GO:0005886">
    <property type="term" value="C:plasma membrane"/>
    <property type="evidence" value="ECO:0007669"/>
    <property type="project" value="UniProtKB-SubCell"/>
</dbReference>
<comment type="caution">
    <text evidence="10">The sequence shown here is derived from an EMBL/GenBank/DDBJ whole genome shotgun (WGS) entry which is preliminary data.</text>
</comment>
<gene>
    <name evidence="10" type="ORF">HNQ50_001724</name>
</gene>
<keyword evidence="4 8" id="KW-0812">Transmembrane</keyword>
<dbReference type="RefSeq" id="WP_184099531.1">
    <property type="nucleotide sequence ID" value="NZ_JACHHN010000003.1"/>
</dbReference>
<dbReference type="InterPro" id="IPR018456">
    <property type="entry name" value="PTR2_symporter_CS"/>
</dbReference>
<keyword evidence="3" id="KW-1003">Cell membrane</keyword>
<dbReference type="EMBL" id="JACHHN010000003">
    <property type="protein sequence ID" value="MBB5191001.1"/>
    <property type="molecule type" value="Genomic_DNA"/>
</dbReference>
<feature type="transmembrane region" description="Helical" evidence="9">
    <location>
        <begin position="453"/>
        <end position="471"/>
    </location>
</feature>
<feature type="transmembrane region" description="Helical" evidence="9">
    <location>
        <begin position="264"/>
        <end position="281"/>
    </location>
</feature>
<comment type="subcellular location">
    <subcellularLocation>
        <location evidence="1">Cell membrane</location>
        <topology evidence="1">Multi-pass membrane protein</topology>
    </subcellularLocation>
    <subcellularLocation>
        <location evidence="8">Membrane</location>
        <topology evidence="8">Multi-pass membrane protein</topology>
    </subcellularLocation>
</comment>
<dbReference type="InterPro" id="IPR050171">
    <property type="entry name" value="MFS_Transporters"/>
</dbReference>
<dbReference type="CDD" id="cd17346">
    <property type="entry name" value="MFS_DtpA_like"/>
    <property type="match status" value="1"/>
</dbReference>
<feature type="transmembrane region" description="Helical" evidence="9">
    <location>
        <begin position="171"/>
        <end position="195"/>
    </location>
</feature>
<dbReference type="Proteomes" id="UP000543030">
    <property type="component" value="Unassembled WGS sequence"/>
</dbReference>
<evidence type="ECO:0000313" key="11">
    <source>
        <dbReference type="Proteomes" id="UP000543030"/>
    </source>
</evidence>
<proteinExistence type="inferred from homology"/>
<dbReference type="GO" id="GO:1904680">
    <property type="term" value="F:peptide transmembrane transporter activity"/>
    <property type="evidence" value="ECO:0007669"/>
    <property type="project" value="InterPro"/>
</dbReference>
<accession>A0A840RFI2</accession>
<evidence type="ECO:0000256" key="7">
    <source>
        <dbReference type="ARBA" id="ARBA00023136"/>
    </source>
</evidence>
<feature type="transmembrane region" description="Helical" evidence="9">
    <location>
        <begin position="74"/>
        <end position="94"/>
    </location>
</feature>
<dbReference type="GO" id="GO:0006857">
    <property type="term" value="P:oligopeptide transport"/>
    <property type="evidence" value="ECO:0007669"/>
    <property type="project" value="InterPro"/>
</dbReference>
<evidence type="ECO:0000256" key="8">
    <source>
        <dbReference type="RuleBase" id="RU003755"/>
    </source>
</evidence>
<keyword evidence="7 9" id="KW-0472">Membrane</keyword>
<dbReference type="PROSITE" id="PS01023">
    <property type="entry name" value="PTR2_2"/>
    <property type="match status" value="1"/>
</dbReference>
<feature type="transmembrane region" description="Helical" evidence="9">
    <location>
        <begin position="207"/>
        <end position="224"/>
    </location>
</feature>
<feature type="transmembrane region" description="Helical" evidence="9">
    <location>
        <begin position="375"/>
        <end position="398"/>
    </location>
</feature>
<feature type="transmembrane region" description="Helical" evidence="9">
    <location>
        <begin position="316"/>
        <end position="333"/>
    </location>
</feature>
<evidence type="ECO:0000256" key="4">
    <source>
        <dbReference type="ARBA" id="ARBA00022692"/>
    </source>
</evidence>
<organism evidence="10 11">
    <name type="scientific">Silvimonas terrae</name>
    <dbReference type="NCBI Taxonomy" id="300266"/>
    <lineage>
        <taxon>Bacteria</taxon>
        <taxon>Pseudomonadati</taxon>
        <taxon>Pseudomonadota</taxon>
        <taxon>Betaproteobacteria</taxon>
        <taxon>Neisseriales</taxon>
        <taxon>Chitinibacteraceae</taxon>
        <taxon>Silvimonas</taxon>
    </lineage>
</organism>
<dbReference type="InterPro" id="IPR005279">
    <property type="entry name" value="Dipep/tripep_permease"/>
</dbReference>
<feature type="transmembrane region" description="Helical" evidence="9">
    <location>
        <begin position="132"/>
        <end position="150"/>
    </location>
</feature>
<dbReference type="NCBIfam" id="TIGR00924">
    <property type="entry name" value="yjdL_sub1_fam"/>
    <property type="match status" value="2"/>
</dbReference>
<feature type="transmembrane region" description="Helical" evidence="9">
    <location>
        <begin position="49"/>
        <end position="68"/>
    </location>
</feature>
<protein>
    <submittedName>
        <fullName evidence="10">POT family proton-dependent oligopeptide transporter</fullName>
    </submittedName>
</protein>
<evidence type="ECO:0000256" key="9">
    <source>
        <dbReference type="SAM" id="Phobius"/>
    </source>
</evidence>
<dbReference type="SUPFAM" id="SSF103473">
    <property type="entry name" value="MFS general substrate transporter"/>
    <property type="match status" value="1"/>
</dbReference>
<evidence type="ECO:0000256" key="1">
    <source>
        <dbReference type="ARBA" id="ARBA00004651"/>
    </source>
</evidence>
<keyword evidence="5" id="KW-0653">Protein transport</keyword>
<dbReference type="Gene3D" id="1.20.1250.20">
    <property type="entry name" value="MFS general substrate transporter like domains"/>
    <property type="match status" value="2"/>
</dbReference>
<keyword evidence="5" id="KW-0571">Peptide transport</keyword>
<feature type="transmembrane region" description="Helical" evidence="9">
    <location>
        <begin position="345"/>
        <end position="363"/>
    </location>
</feature>
<dbReference type="InterPro" id="IPR036259">
    <property type="entry name" value="MFS_trans_sf"/>
</dbReference>
<evidence type="ECO:0000313" key="10">
    <source>
        <dbReference type="EMBL" id="MBB5191001.1"/>
    </source>
</evidence>
<name>A0A840RFI2_9NEIS</name>
<sequence>MGSAEHALQIPASTAPPLPDEITNDLQTRVKGHPRGLYLLFATEMWERFSYYGNRALLALFMVQALAFDKQFAASLYGRYTGLVYLAPLIGGYVADRWWGNRRSIFVGGALMAAGQFTLFAAGSMLQTPATAIMLFYCGLGLIVAGNGFFKPNISSMVGQLYSQSDARKDSAYTIFYMGINLGSFIAPLICGFLGDTGNAADFRWGFFTAGVGMLLSLVVFGFFHKRYLVSPTGAPVGLAPKAAAAQQASKDNQPLTRQDIDRMIVIGVISFFVIFFWSAFEQAGVSLTFFAEEATNRQLFGYTIPASWFQSLNPVFVLIFAPVLAQLWTVLGRRNKEPSSPTKMAWGLILLAVGYLIIGFGVKDMSATAKASMIWLTAMYLMHTLGELCLSPIGLSLVNKLAPARFGSLMMAVWFTANAAANWFAGVLATFYPEAGRTPVFLGYQITGLHEFFMLFVAMAFVAGAILLALTRPLQKMMHGVR</sequence>